<comment type="caution">
    <text evidence="2">The sequence shown here is derived from an EMBL/GenBank/DDBJ whole genome shotgun (WGS) entry which is preliminary data.</text>
</comment>
<dbReference type="AlphaFoldDB" id="A0A919QYW9"/>
<evidence type="ECO:0000313" key="3">
    <source>
        <dbReference type="Proteomes" id="UP000655287"/>
    </source>
</evidence>
<dbReference type="Proteomes" id="UP000655287">
    <property type="component" value="Unassembled WGS sequence"/>
</dbReference>
<evidence type="ECO:0000313" key="2">
    <source>
        <dbReference type="EMBL" id="GII76734.1"/>
    </source>
</evidence>
<gene>
    <name evidence="2" type="ORF">Sru01_17160</name>
</gene>
<dbReference type="EMBL" id="BOOU01000025">
    <property type="protein sequence ID" value="GII76734.1"/>
    <property type="molecule type" value="Genomic_DNA"/>
</dbReference>
<organism evidence="2 3">
    <name type="scientific">Sphaerisporangium rufum</name>
    <dbReference type="NCBI Taxonomy" id="1381558"/>
    <lineage>
        <taxon>Bacteria</taxon>
        <taxon>Bacillati</taxon>
        <taxon>Actinomycetota</taxon>
        <taxon>Actinomycetes</taxon>
        <taxon>Streptosporangiales</taxon>
        <taxon>Streptosporangiaceae</taxon>
        <taxon>Sphaerisporangium</taxon>
    </lineage>
</organism>
<proteinExistence type="predicted"/>
<dbReference type="InterPro" id="IPR007278">
    <property type="entry name" value="DUF397"/>
</dbReference>
<name>A0A919QYW9_9ACTN</name>
<sequence length="79" mass="8786">MTNESQRIPRGESYIEPSALVWQKSSYSQAQGNNCVEVARPAGLVAVRDSKLPDEPPLLLGRVQWQDFVGAVKADRFAR</sequence>
<reference evidence="2" key="1">
    <citation type="submission" date="2021-01" db="EMBL/GenBank/DDBJ databases">
        <title>Whole genome shotgun sequence of Sphaerisporangium rufum NBRC 109079.</title>
        <authorList>
            <person name="Komaki H."/>
            <person name="Tamura T."/>
        </authorList>
    </citation>
    <scope>NUCLEOTIDE SEQUENCE</scope>
    <source>
        <strain evidence="2">NBRC 109079</strain>
    </source>
</reference>
<evidence type="ECO:0000259" key="1">
    <source>
        <dbReference type="Pfam" id="PF04149"/>
    </source>
</evidence>
<dbReference type="RefSeq" id="WP_203983361.1">
    <property type="nucleotide sequence ID" value="NZ_BOOU01000025.1"/>
</dbReference>
<dbReference type="Pfam" id="PF04149">
    <property type="entry name" value="DUF397"/>
    <property type="match status" value="1"/>
</dbReference>
<accession>A0A919QYW9</accession>
<keyword evidence="3" id="KW-1185">Reference proteome</keyword>
<protein>
    <recommendedName>
        <fullName evidence="1">DUF397 domain-containing protein</fullName>
    </recommendedName>
</protein>
<feature type="domain" description="DUF397" evidence="1">
    <location>
        <begin position="20"/>
        <end position="73"/>
    </location>
</feature>